<comment type="caution">
    <text evidence="17">The sequence shown here is derived from an EMBL/GenBank/DDBJ whole genome shotgun (WGS) entry which is preliminary data.</text>
</comment>
<dbReference type="Proteomes" id="UP001150569">
    <property type="component" value="Unassembled WGS sequence"/>
</dbReference>
<feature type="compositionally biased region" description="Polar residues" evidence="15">
    <location>
        <begin position="329"/>
        <end position="340"/>
    </location>
</feature>
<evidence type="ECO:0000256" key="14">
    <source>
        <dbReference type="ARBA" id="ARBA00026104"/>
    </source>
</evidence>
<comment type="catalytic activity">
    <reaction evidence="13">
        <text>a 1,2-diacyl-sn-glycerol + H2O = a 2-acylglycerol + a fatty acid + H(+)</text>
        <dbReference type="Rhea" id="RHEA:33275"/>
        <dbReference type="ChEBI" id="CHEBI:15377"/>
        <dbReference type="ChEBI" id="CHEBI:15378"/>
        <dbReference type="ChEBI" id="CHEBI:17389"/>
        <dbReference type="ChEBI" id="CHEBI:17815"/>
        <dbReference type="ChEBI" id="CHEBI:28868"/>
        <dbReference type="EC" id="3.1.1.116"/>
    </reaction>
    <physiologicalReaction direction="left-to-right" evidence="13">
        <dbReference type="Rhea" id="RHEA:33276"/>
    </physiologicalReaction>
</comment>
<organism evidence="17 18">
    <name type="scientific">Tieghemiomyces parasiticus</name>
    <dbReference type="NCBI Taxonomy" id="78921"/>
    <lineage>
        <taxon>Eukaryota</taxon>
        <taxon>Fungi</taxon>
        <taxon>Fungi incertae sedis</taxon>
        <taxon>Zoopagomycota</taxon>
        <taxon>Kickxellomycotina</taxon>
        <taxon>Dimargaritomycetes</taxon>
        <taxon>Dimargaritales</taxon>
        <taxon>Dimargaritaceae</taxon>
        <taxon>Tieghemiomyces</taxon>
    </lineage>
</organism>
<evidence type="ECO:0000256" key="7">
    <source>
        <dbReference type="ARBA" id="ARBA00022801"/>
    </source>
</evidence>
<feature type="region of interest" description="Disordered" evidence="15">
    <location>
        <begin position="1"/>
        <end position="80"/>
    </location>
</feature>
<keyword evidence="4" id="KW-0597">Phosphoprotein</keyword>
<dbReference type="InterPro" id="IPR052214">
    <property type="entry name" value="DAG_Lipase-Related"/>
</dbReference>
<dbReference type="EC" id="3.1.1.116" evidence="14"/>
<keyword evidence="7" id="KW-0378">Hydrolase</keyword>
<evidence type="ECO:0000256" key="8">
    <source>
        <dbReference type="ARBA" id="ARBA00022837"/>
    </source>
</evidence>
<feature type="domain" description="C2" evidence="16">
    <location>
        <begin position="133"/>
        <end position="258"/>
    </location>
</feature>
<dbReference type="PANTHER" id="PTHR45792">
    <property type="entry name" value="DIACYLGLYCEROL LIPASE HOMOLOG-RELATED"/>
    <property type="match status" value="1"/>
</dbReference>
<evidence type="ECO:0000256" key="13">
    <source>
        <dbReference type="ARBA" id="ARBA00024531"/>
    </source>
</evidence>
<keyword evidence="11" id="KW-0443">Lipid metabolism</keyword>
<evidence type="ECO:0000256" key="5">
    <source>
        <dbReference type="ARBA" id="ARBA00022692"/>
    </source>
</evidence>
<dbReference type="Gene3D" id="3.40.50.1820">
    <property type="entry name" value="alpha/beta hydrolase"/>
    <property type="match status" value="1"/>
</dbReference>
<feature type="compositionally biased region" description="Low complexity" evidence="15">
    <location>
        <begin position="126"/>
        <end position="142"/>
    </location>
</feature>
<keyword evidence="6" id="KW-0479">Metal-binding</keyword>
<feature type="compositionally biased region" description="Basic residues" evidence="15">
    <location>
        <begin position="1196"/>
        <end position="1206"/>
    </location>
</feature>
<evidence type="ECO:0000256" key="1">
    <source>
        <dbReference type="ARBA" id="ARBA00001913"/>
    </source>
</evidence>
<evidence type="ECO:0000313" key="18">
    <source>
        <dbReference type="Proteomes" id="UP001150569"/>
    </source>
</evidence>
<dbReference type="InterPro" id="IPR035892">
    <property type="entry name" value="C2_domain_sf"/>
</dbReference>
<dbReference type="InterPro" id="IPR002921">
    <property type="entry name" value="Fungal_lipase-type"/>
</dbReference>
<evidence type="ECO:0000256" key="10">
    <source>
        <dbReference type="ARBA" id="ARBA00022989"/>
    </source>
</evidence>
<feature type="compositionally biased region" description="Basic and acidic residues" evidence="15">
    <location>
        <begin position="1107"/>
        <end position="1119"/>
    </location>
</feature>
<feature type="compositionally biased region" description="Low complexity" evidence="15">
    <location>
        <begin position="1156"/>
        <end position="1166"/>
    </location>
</feature>
<dbReference type="InterPro" id="IPR000008">
    <property type="entry name" value="C2_dom"/>
</dbReference>
<feature type="region of interest" description="Disordered" evidence="15">
    <location>
        <begin position="315"/>
        <end position="364"/>
    </location>
</feature>
<feature type="compositionally biased region" description="Low complexity" evidence="15">
    <location>
        <begin position="937"/>
        <end position="973"/>
    </location>
</feature>
<feature type="compositionally biased region" description="Low complexity" evidence="15">
    <location>
        <begin position="1213"/>
        <end position="1224"/>
    </location>
</feature>
<evidence type="ECO:0000256" key="12">
    <source>
        <dbReference type="ARBA" id="ARBA00023136"/>
    </source>
</evidence>
<evidence type="ECO:0000259" key="16">
    <source>
        <dbReference type="PROSITE" id="PS50004"/>
    </source>
</evidence>
<dbReference type="OrthoDB" id="438440at2759"/>
<dbReference type="GO" id="GO:0019369">
    <property type="term" value="P:arachidonate metabolic process"/>
    <property type="evidence" value="ECO:0007669"/>
    <property type="project" value="TreeGrafter"/>
</dbReference>
<keyword evidence="12" id="KW-0472">Membrane</keyword>
<feature type="region of interest" description="Disordered" evidence="15">
    <location>
        <begin position="378"/>
        <end position="404"/>
    </location>
</feature>
<feature type="region of interest" description="Disordered" evidence="15">
    <location>
        <begin position="935"/>
        <end position="973"/>
    </location>
</feature>
<dbReference type="PROSITE" id="PS50004">
    <property type="entry name" value="C2"/>
    <property type="match status" value="1"/>
</dbReference>
<keyword evidence="9" id="KW-0442">Lipid degradation</keyword>
<feature type="compositionally biased region" description="Low complexity" evidence="15">
    <location>
        <begin position="71"/>
        <end position="80"/>
    </location>
</feature>
<dbReference type="CDD" id="cd00030">
    <property type="entry name" value="C2"/>
    <property type="match status" value="1"/>
</dbReference>
<feature type="compositionally biased region" description="Basic and acidic residues" evidence="15">
    <location>
        <begin position="703"/>
        <end position="722"/>
    </location>
</feature>
<dbReference type="EMBL" id="JANBPT010000096">
    <property type="protein sequence ID" value="KAJ1927926.1"/>
    <property type="molecule type" value="Genomic_DNA"/>
</dbReference>
<keyword evidence="18" id="KW-1185">Reference proteome</keyword>
<accession>A0A9W8E103</accession>
<dbReference type="GO" id="GO:0016298">
    <property type="term" value="F:lipase activity"/>
    <property type="evidence" value="ECO:0007669"/>
    <property type="project" value="TreeGrafter"/>
</dbReference>
<dbReference type="Gene3D" id="2.60.40.150">
    <property type="entry name" value="C2 domain"/>
    <property type="match status" value="1"/>
</dbReference>
<sequence length="1290" mass="139051">MPDETKPTLKSTQAATRRGSPRSPPAFKPTAGTGSPPANLSRASTTASTNTTLGGGHHARPRPALGKRVGTASSSTSTLLAEPAVETIPIHARVGPATINQGDCGDPEANGSTWADPNADPLHPRTGPAAAGSPTSPSTSPRTGGGGRLTGRRLPNFGKLHVYVRSLILNVPVKRPYIILTLGDQLYQTSVASTPTGDWNEGFEFLVTYHTQLFGTCQLDLWDSVTLLPDRHIGRSEIKLQLLEGLPADFTSYYEIWDRKQSAGTVSEVKKREIMSKNIGALQVRVCYQFQRLEDKPSLAERRNLVRVANVHPTSALAKQVSERKPSRPSITAQSSTPTLRNDAGPASEPTGEKASDPEADPDDARINQEFDRRLGGAQRAANRYRQQTPTDDAATAEANLSDHDTASTVSFEFTTFEHEYDLNGSDVEDGTAGPTATNAPDVVAHYPLRRPVDALSSQPNLLNYLGTAGKYLLAEDTLKVVKSVLRVVYAFHQGLELAPTELLSAMLILDKYYRIEPLFVPVTTDPNRRDMDLTRLEVVGRYCKFSMATYGWRGLYFFGKGGRGLLVDSMTAHSDLLNARTYLGLPEEDILAYEFRSVALFQPSYFLAYDQTTGAVVLSVRGTMSTQDTLVDLVCEYQKWRGGLVHSGIKASANWLMTNVMPLALAHAKRLGATKLIIAGHSLGGSAAALLTMMVLEHLLPPEDKGADGKDSHDQNDEKVLRQPQRRRQPSGGATSPTPLPTRPLRNPLSRRDGPASNFQVHCYAFGPAPCVSRNLLDRYRDHISSYVYRDDLVCRLNYGSVVKLKGMITVAAEMADALPQELLRAGWQFPAELVPWLTRVPPPVTRGGGEGTAAATVTAAHEVTGAALAADIRAHGKTISASDLKWLLRMRQLHAARRELNEQEPELNKLYLPGRVYLFYPEKIEATAVPVPMGSSRSATATTADTGVTTAATTTTGTTKKAAPAVSPGPASSRILSLVSRTTSFTQGVTVTSAPGPLGTRSHHQIIDVEAPREPMETTATKLSTPQPPGSLYPWAPSAGEVMDVDYYVTSPLERALLSQSPPTSTKPGLSFSPVVTPAALSEREMVELIRGSCEGESVPPAPRLRSDSSGLKKKDGTPATTGQPPPVTASSSWLSMLGLNFGPPTSSSPPSEPTTGTGTIVTTKPIRIPGTERSLHRRSDESLGGGRPSNHALNHHGYGHHQPLRRETSAESVASSLSTSAPERTTLAGEGAAGEATVSYLRTVLQTADTDDFTELTIRPNMFADHMPNVYEEAFTKARETAMRKLA</sequence>
<feature type="region of interest" description="Disordered" evidence="15">
    <location>
        <begin position="96"/>
        <end position="149"/>
    </location>
</feature>
<dbReference type="GO" id="GO:0046872">
    <property type="term" value="F:metal ion binding"/>
    <property type="evidence" value="ECO:0007669"/>
    <property type="project" value="UniProtKB-KW"/>
</dbReference>
<feature type="compositionally biased region" description="Low complexity" evidence="15">
    <location>
        <begin position="38"/>
        <end position="52"/>
    </location>
</feature>
<keyword evidence="8" id="KW-0106">Calcium</keyword>
<dbReference type="SUPFAM" id="SSF53474">
    <property type="entry name" value="alpha/beta-Hydrolases"/>
    <property type="match status" value="1"/>
</dbReference>
<protein>
    <recommendedName>
        <fullName evidence="14">sn-1-specific diacylglycerol lipase</fullName>
        <ecNumber evidence="14">3.1.1.116</ecNumber>
    </recommendedName>
</protein>
<evidence type="ECO:0000313" key="17">
    <source>
        <dbReference type="EMBL" id="KAJ1927926.1"/>
    </source>
</evidence>
<reference evidence="17" key="1">
    <citation type="submission" date="2022-07" db="EMBL/GenBank/DDBJ databases">
        <title>Phylogenomic reconstructions and comparative analyses of Kickxellomycotina fungi.</title>
        <authorList>
            <person name="Reynolds N.K."/>
            <person name="Stajich J.E."/>
            <person name="Barry K."/>
            <person name="Grigoriev I.V."/>
            <person name="Crous P."/>
            <person name="Smith M.E."/>
        </authorList>
    </citation>
    <scope>NUCLEOTIDE SEQUENCE</scope>
    <source>
        <strain evidence="17">RSA 861</strain>
    </source>
</reference>
<gene>
    <name evidence="17" type="ORF">IWQ60_002528</name>
</gene>
<feature type="compositionally biased region" description="Basic and acidic residues" evidence="15">
    <location>
        <begin position="351"/>
        <end position="364"/>
    </location>
</feature>
<comment type="cofactor">
    <cofactor evidence="1">
        <name>Ca(2+)</name>
        <dbReference type="ChEBI" id="CHEBI:29108"/>
    </cofactor>
</comment>
<evidence type="ECO:0000256" key="2">
    <source>
        <dbReference type="ARBA" id="ARBA00004651"/>
    </source>
</evidence>
<feature type="compositionally biased region" description="Polar residues" evidence="15">
    <location>
        <begin position="1121"/>
        <end position="1137"/>
    </location>
</feature>
<evidence type="ECO:0000256" key="15">
    <source>
        <dbReference type="SAM" id="MobiDB-lite"/>
    </source>
</evidence>
<feature type="region of interest" description="Disordered" evidence="15">
    <location>
        <begin position="1094"/>
        <end position="1236"/>
    </location>
</feature>
<comment type="subcellular location">
    <subcellularLocation>
        <location evidence="2">Cell membrane</location>
        <topology evidence="2">Multi-pass membrane protein</topology>
    </subcellularLocation>
</comment>
<dbReference type="GO" id="GO:0005886">
    <property type="term" value="C:plasma membrane"/>
    <property type="evidence" value="ECO:0007669"/>
    <property type="project" value="UniProtKB-SubCell"/>
</dbReference>
<keyword evidence="10" id="KW-1133">Transmembrane helix</keyword>
<evidence type="ECO:0000256" key="3">
    <source>
        <dbReference type="ARBA" id="ARBA00022475"/>
    </source>
</evidence>
<dbReference type="PANTHER" id="PTHR45792:SF8">
    <property type="entry name" value="DIACYLGLYCEROL LIPASE-ALPHA"/>
    <property type="match status" value="1"/>
</dbReference>
<evidence type="ECO:0000256" key="4">
    <source>
        <dbReference type="ARBA" id="ARBA00022553"/>
    </source>
</evidence>
<dbReference type="CDD" id="cd00519">
    <property type="entry name" value="Lipase_3"/>
    <property type="match status" value="1"/>
</dbReference>
<keyword evidence="5" id="KW-0812">Transmembrane</keyword>
<keyword evidence="3" id="KW-1003">Cell membrane</keyword>
<feature type="region of interest" description="Disordered" evidence="15">
    <location>
        <begin position="703"/>
        <end position="753"/>
    </location>
</feature>
<name>A0A9W8E103_9FUNG</name>
<evidence type="ECO:0000256" key="11">
    <source>
        <dbReference type="ARBA" id="ARBA00023098"/>
    </source>
</evidence>
<dbReference type="GO" id="GO:0046340">
    <property type="term" value="P:diacylglycerol catabolic process"/>
    <property type="evidence" value="ECO:0007669"/>
    <property type="project" value="TreeGrafter"/>
</dbReference>
<dbReference type="SUPFAM" id="SSF49562">
    <property type="entry name" value="C2 domain (Calcium/lipid-binding domain, CaLB)"/>
    <property type="match status" value="1"/>
</dbReference>
<dbReference type="Pfam" id="PF01764">
    <property type="entry name" value="Lipase_3"/>
    <property type="match status" value="1"/>
</dbReference>
<dbReference type="InterPro" id="IPR029058">
    <property type="entry name" value="AB_hydrolase_fold"/>
</dbReference>
<evidence type="ECO:0000256" key="6">
    <source>
        <dbReference type="ARBA" id="ARBA00022723"/>
    </source>
</evidence>
<evidence type="ECO:0000256" key="9">
    <source>
        <dbReference type="ARBA" id="ARBA00022963"/>
    </source>
</evidence>
<proteinExistence type="predicted"/>